<feature type="compositionally biased region" description="Low complexity" evidence="7">
    <location>
        <begin position="328"/>
        <end position="358"/>
    </location>
</feature>
<evidence type="ECO:0000256" key="6">
    <source>
        <dbReference type="ARBA" id="ARBA00069392"/>
    </source>
</evidence>
<keyword evidence="4" id="KW-0206">Cytoskeleton</keyword>
<dbReference type="STRING" id="361077.A0A152A8W2"/>
<dbReference type="GO" id="GO:0005884">
    <property type="term" value="C:actin filament"/>
    <property type="evidence" value="ECO:0007669"/>
    <property type="project" value="TreeGrafter"/>
</dbReference>
<dbReference type="GO" id="GO:0051015">
    <property type="term" value="F:actin filament binding"/>
    <property type="evidence" value="ECO:0007669"/>
    <property type="project" value="TreeGrafter"/>
</dbReference>
<dbReference type="SUPFAM" id="SSF55753">
    <property type="entry name" value="Actin depolymerizing proteins"/>
    <property type="match status" value="3"/>
</dbReference>
<evidence type="ECO:0000256" key="7">
    <source>
        <dbReference type="SAM" id="MobiDB-lite"/>
    </source>
</evidence>
<dbReference type="GO" id="GO:0030427">
    <property type="term" value="C:site of polarized growth"/>
    <property type="evidence" value="ECO:0007669"/>
    <property type="project" value="TreeGrafter"/>
</dbReference>
<dbReference type="SMART" id="SM00102">
    <property type="entry name" value="ADF"/>
    <property type="match status" value="3"/>
</dbReference>
<keyword evidence="2" id="KW-0963">Cytoplasm</keyword>
<dbReference type="FunFam" id="3.40.20.10:FF:000018">
    <property type="entry name" value="Coactosin-like 1"/>
    <property type="match status" value="3"/>
</dbReference>
<dbReference type="GO" id="GO:0030864">
    <property type="term" value="C:cortical actin cytoskeleton"/>
    <property type="evidence" value="ECO:0007669"/>
    <property type="project" value="TreeGrafter"/>
</dbReference>
<comment type="similarity">
    <text evidence="5">Belongs to the actin-binding proteins ADF family. Coactosin subfamily.</text>
</comment>
<keyword evidence="3" id="KW-0009">Actin-binding</keyword>
<evidence type="ECO:0000256" key="4">
    <source>
        <dbReference type="ARBA" id="ARBA00023212"/>
    </source>
</evidence>
<name>A0A152A8W2_TIELA</name>
<dbReference type="Proteomes" id="UP000076078">
    <property type="component" value="Unassembled WGS sequence"/>
</dbReference>
<evidence type="ECO:0000313" key="9">
    <source>
        <dbReference type="EMBL" id="KYR02663.1"/>
    </source>
</evidence>
<evidence type="ECO:0000256" key="2">
    <source>
        <dbReference type="ARBA" id="ARBA00022490"/>
    </source>
</evidence>
<dbReference type="EMBL" id="LODT01000001">
    <property type="protein sequence ID" value="KYR02663.1"/>
    <property type="molecule type" value="Genomic_DNA"/>
</dbReference>
<feature type="domain" description="ADF-H" evidence="8">
    <location>
        <begin position="183"/>
        <end position="316"/>
    </location>
</feature>
<evidence type="ECO:0000259" key="8">
    <source>
        <dbReference type="PROSITE" id="PS51263"/>
    </source>
</evidence>
<dbReference type="InterPro" id="IPR029006">
    <property type="entry name" value="ADF-H/Gelsolin-like_dom_sf"/>
</dbReference>
<dbReference type="GO" id="GO:0030833">
    <property type="term" value="P:regulation of actin filament polymerization"/>
    <property type="evidence" value="ECO:0007669"/>
    <property type="project" value="TreeGrafter"/>
</dbReference>
<dbReference type="OrthoDB" id="20822at2759"/>
<evidence type="ECO:0000256" key="5">
    <source>
        <dbReference type="ARBA" id="ARBA00038052"/>
    </source>
</evidence>
<dbReference type="Pfam" id="PF00241">
    <property type="entry name" value="Cofilin_ADF"/>
    <property type="match status" value="3"/>
</dbReference>
<feature type="domain" description="ADF-H" evidence="8">
    <location>
        <begin position="4"/>
        <end position="137"/>
    </location>
</feature>
<dbReference type="PANTHER" id="PTHR10829:SF50">
    <property type="entry name" value="ADF-H DOMAIN-CONTAINING PROTEIN"/>
    <property type="match status" value="1"/>
</dbReference>
<feature type="region of interest" description="Disordered" evidence="7">
    <location>
        <begin position="326"/>
        <end position="365"/>
    </location>
</feature>
<dbReference type="PANTHER" id="PTHR10829">
    <property type="entry name" value="CORTACTIN AND DREBRIN"/>
    <property type="match status" value="1"/>
</dbReference>
<accession>A0A152A8W2</accession>
<dbReference type="InterPro" id="IPR002108">
    <property type="entry name" value="ADF-H"/>
</dbReference>
<organism evidence="9 10">
    <name type="scientific">Tieghemostelium lacteum</name>
    <name type="common">Slime mold</name>
    <name type="synonym">Dictyostelium lacteum</name>
    <dbReference type="NCBI Taxonomy" id="361077"/>
    <lineage>
        <taxon>Eukaryota</taxon>
        <taxon>Amoebozoa</taxon>
        <taxon>Evosea</taxon>
        <taxon>Eumycetozoa</taxon>
        <taxon>Dictyostelia</taxon>
        <taxon>Dictyosteliales</taxon>
        <taxon>Raperosteliaceae</taxon>
        <taxon>Tieghemostelium</taxon>
    </lineage>
</organism>
<sequence length="507" mass="54539">MSSAVQFINETEIKAAIADLKNNDTPTDWVLLSFESPKSQKVKLVGSGSGGVSELVESFQDDVVGFSLVRKIDKIDDSETVKFAFILFIGDKVGILQKGRISVTSGGVKDCFGSFHVDFQITNKSEISDQIVIQKIQENSGSGSRVLDESGKKTGSTSTSSSSSARRSVYGGVSSPSSTQKDALKLQNEPEIREALKEFRSDASDVNWVLFGYEGGNSNNIVLLGKGTQGTQELISNLTPEIVGYGLVRIVEKIDNSNTVKFAFINWVGENIPRMLRARLGTHIGTIKELVQPYHVDIKCSVPSEISEDIVVDTISRSSGTKLNVLAGTSSPSSSSPSSGGSYRGTSSGSSGGYKPSSVPTSSGSVINIENEAEVKAAIKDVRADSTDTNWCLVGYKNDNTLTLLGSGNGGTDELVSHLKSNIVGYGLVREVEKIDLSETIKFAFIDFVGEEIPRMLRAKLGTHSGKVKELFQPYHVDLHPTQVSEISSEIITQRITTNSGTNSRVR</sequence>
<gene>
    <name evidence="9" type="ORF">DLAC_00117</name>
</gene>
<dbReference type="AlphaFoldDB" id="A0A152A8W2"/>
<dbReference type="PROSITE" id="PS51263">
    <property type="entry name" value="ADF_H"/>
    <property type="match status" value="3"/>
</dbReference>
<comment type="subcellular location">
    <subcellularLocation>
        <location evidence="1">Cytoplasm</location>
        <location evidence="1">Cytoskeleton</location>
    </subcellularLocation>
</comment>
<feature type="region of interest" description="Disordered" evidence="7">
    <location>
        <begin position="142"/>
        <end position="184"/>
    </location>
</feature>
<evidence type="ECO:0000256" key="1">
    <source>
        <dbReference type="ARBA" id="ARBA00004245"/>
    </source>
</evidence>
<dbReference type="OMA" id="QPYHVDI"/>
<dbReference type="InParanoid" id="A0A152A8W2"/>
<feature type="compositionally biased region" description="Low complexity" evidence="7">
    <location>
        <begin position="153"/>
        <end position="175"/>
    </location>
</feature>
<dbReference type="CDD" id="cd11282">
    <property type="entry name" value="ADF_coactosin_like"/>
    <property type="match status" value="3"/>
</dbReference>
<proteinExistence type="inferred from homology"/>
<feature type="domain" description="ADF-H" evidence="8">
    <location>
        <begin position="366"/>
        <end position="497"/>
    </location>
</feature>
<evidence type="ECO:0000256" key="3">
    <source>
        <dbReference type="ARBA" id="ARBA00023203"/>
    </source>
</evidence>
<comment type="caution">
    <text evidence="9">The sequence shown here is derived from an EMBL/GenBank/DDBJ whole genome shotgun (WGS) entry which is preliminary data.</text>
</comment>
<keyword evidence="10" id="KW-1185">Reference proteome</keyword>
<dbReference type="Gene3D" id="3.40.20.10">
    <property type="entry name" value="Severin"/>
    <property type="match status" value="3"/>
</dbReference>
<evidence type="ECO:0000313" key="10">
    <source>
        <dbReference type="Proteomes" id="UP000076078"/>
    </source>
</evidence>
<reference evidence="9 10" key="1">
    <citation type="submission" date="2015-12" db="EMBL/GenBank/DDBJ databases">
        <title>Dictyostelia acquired genes for synthesis and detection of signals that induce cell-type specialization by lateral gene transfer from prokaryotes.</title>
        <authorList>
            <person name="Gloeckner G."/>
            <person name="Schaap P."/>
        </authorList>
    </citation>
    <scope>NUCLEOTIDE SEQUENCE [LARGE SCALE GENOMIC DNA]</scope>
    <source>
        <strain evidence="9 10">TK</strain>
    </source>
</reference>
<protein>
    <recommendedName>
        <fullName evidence="6">Coactosin</fullName>
    </recommendedName>
</protein>